<dbReference type="GO" id="GO:0046872">
    <property type="term" value="F:metal ion binding"/>
    <property type="evidence" value="ECO:0007669"/>
    <property type="project" value="UniProtKB-KW"/>
</dbReference>
<proteinExistence type="predicted"/>
<gene>
    <name evidence="5" type="ORF">CLV56_3900</name>
</gene>
<feature type="region of interest" description="Disordered" evidence="3">
    <location>
        <begin position="483"/>
        <end position="502"/>
    </location>
</feature>
<dbReference type="PANTHER" id="PTHR11771">
    <property type="entry name" value="LIPOXYGENASE"/>
    <property type="match status" value="1"/>
</dbReference>
<dbReference type="SUPFAM" id="SSF48484">
    <property type="entry name" value="Lipoxigenase"/>
    <property type="match status" value="1"/>
</dbReference>
<dbReference type="RefSeq" id="WP_039343629.1">
    <property type="nucleotide sequence ID" value="NZ_PGEZ01000002.1"/>
</dbReference>
<evidence type="ECO:0000256" key="1">
    <source>
        <dbReference type="ARBA" id="ARBA00022723"/>
    </source>
</evidence>
<dbReference type="Proteomes" id="UP000230842">
    <property type="component" value="Unassembled WGS sequence"/>
</dbReference>
<dbReference type="InterPro" id="IPR013819">
    <property type="entry name" value="LipOase_C"/>
</dbReference>
<keyword evidence="1" id="KW-0479">Metal-binding</keyword>
<evidence type="ECO:0000313" key="5">
    <source>
        <dbReference type="EMBL" id="PJJ54390.1"/>
    </source>
</evidence>
<evidence type="ECO:0000313" key="6">
    <source>
        <dbReference type="Proteomes" id="UP000230842"/>
    </source>
</evidence>
<evidence type="ECO:0000256" key="2">
    <source>
        <dbReference type="ARBA" id="ARBA00023002"/>
    </source>
</evidence>
<protein>
    <submittedName>
        <fullName evidence="5">Lipoxygenase</fullName>
    </submittedName>
</protein>
<dbReference type="GO" id="GO:0016702">
    <property type="term" value="F:oxidoreductase activity, acting on single donors with incorporation of molecular oxygen, incorporation of two atoms of oxygen"/>
    <property type="evidence" value="ECO:0007669"/>
    <property type="project" value="InterPro"/>
</dbReference>
<dbReference type="InterPro" id="IPR036226">
    <property type="entry name" value="LipOase_C_sf"/>
</dbReference>
<sequence>MSAARFWLYRTVLAFLTMISFRLPKVYPLEVPEDGTIDFVPYGEIHPEMPITGLSLPTTFPASDRAEKRLRVIRMESRLIALVRGIAPRRTPPVATDERRFLRTVYPWFFRRAWPTAPTLPKALATTDDLVAELAARGPFASGLRRVDDDRYAFGSDWVSGYPAVPGLAQPGGVASLVVRDGALVTQRLTSPTTSDGAADGGGQAQAALIAGANEELTIFRHNVDVHLSMLTPFALASHNRLSPDHPVRRLVHHCFDTVLIGNRQLASAQLSGPRGFLASTFSHRADVLRTMVEDHLGHFDFWDFEPPTQFERRGTTSTPFPYPYRDNVMRFWDVTRDYVDRYLALYYDGDAAVAADPEIGRWVDELNRLMPNGVGDTLTRDRLGRVCATLIHVSTVEHDILNNVVWDYTTLGWVTPTVVPASGELMDQRRAFDLVATLIGTWKPYNMLLTADVPKLALDARAASVMADWIADLSRLQDAMDAQPRDPSLSYPAGLNTSISN</sequence>
<name>A0A0B2BRE2_9ACTN</name>
<feature type="domain" description="Lipoxygenase" evidence="4">
    <location>
        <begin position="233"/>
        <end position="419"/>
    </location>
</feature>
<evidence type="ECO:0000259" key="4">
    <source>
        <dbReference type="PROSITE" id="PS51393"/>
    </source>
</evidence>
<dbReference type="InterPro" id="IPR000907">
    <property type="entry name" value="LipOase"/>
</dbReference>
<organism evidence="5 6">
    <name type="scientific">Mumia flava</name>
    <dbReference type="NCBI Taxonomy" id="1348852"/>
    <lineage>
        <taxon>Bacteria</taxon>
        <taxon>Bacillati</taxon>
        <taxon>Actinomycetota</taxon>
        <taxon>Actinomycetes</taxon>
        <taxon>Propionibacteriales</taxon>
        <taxon>Nocardioidaceae</taxon>
        <taxon>Mumia</taxon>
    </lineage>
</organism>
<reference evidence="5 6" key="1">
    <citation type="submission" date="2017-11" db="EMBL/GenBank/DDBJ databases">
        <title>Genomic Encyclopedia of Archaeal and Bacterial Type Strains, Phase II (KMG-II): From Individual Species to Whole Genera.</title>
        <authorList>
            <person name="Goeker M."/>
        </authorList>
    </citation>
    <scope>NUCLEOTIDE SEQUENCE [LARGE SCALE GENOMIC DNA]</scope>
    <source>
        <strain evidence="5 6">DSM 27763</strain>
    </source>
</reference>
<dbReference type="OrthoDB" id="5168542at2"/>
<dbReference type="GO" id="GO:0034440">
    <property type="term" value="P:lipid oxidation"/>
    <property type="evidence" value="ECO:0007669"/>
    <property type="project" value="InterPro"/>
</dbReference>
<keyword evidence="6" id="KW-1185">Reference proteome</keyword>
<dbReference type="EMBL" id="PGEZ01000002">
    <property type="protein sequence ID" value="PJJ54390.1"/>
    <property type="molecule type" value="Genomic_DNA"/>
</dbReference>
<comment type="caution">
    <text evidence="5">The sequence shown here is derived from an EMBL/GenBank/DDBJ whole genome shotgun (WGS) entry which is preliminary data.</text>
</comment>
<dbReference type="Gene3D" id="1.20.245.10">
    <property type="entry name" value="Lipoxygenase-1, Domain 5"/>
    <property type="match status" value="1"/>
</dbReference>
<dbReference type="PROSITE" id="PS51393">
    <property type="entry name" value="LIPOXYGENASE_3"/>
    <property type="match status" value="1"/>
</dbReference>
<dbReference type="AlphaFoldDB" id="A0A0B2BRE2"/>
<dbReference type="Pfam" id="PF00305">
    <property type="entry name" value="Lipoxygenase"/>
    <property type="match status" value="1"/>
</dbReference>
<accession>A0A0B2BRE2</accession>
<keyword evidence="2" id="KW-0560">Oxidoreductase</keyword>
<evidence type="ECO:0000256" key="3">
    <source>
        <dbReference type="SAM" id="MobiDB-lite"/>
    </source>
</evidence>